<organism evidence="2 3">
    <name type="scientific">Frondihabitans sucicola</name>
    <dbReference type="NCBI Taxonomy" id="1268041"/>
    <lineage>
        <taxon>Bacteria</taxon>
        <taxon>Bacillati</taxon>
        <taxon>Actinomycetota</taxon>
        <taxon>Actinomycetes</taxon>
        <taxon>Micrococcales</taxon>
        <taxon>Microbacteriaceae</taxon>
        <taxon>Frondihabitans</taxon>
    </lineage>
</organism>
<protein>
    <recommendedName>
        <fullName evidence="4">SRPBCC family protein</fullName>
    </recommendedName>
</protein>
<reference evidence="3" key="1">
    <citation type="journal article" date="2019" name="Int. J. Syst. Evol. Microbiol.">
        <title>The Global Catalogue of Microorganisms (GCM) 10K type strain sequencing project: providing services to taxonomists for standard genome sequencing and annotation.</title>
        <authorList>
            <consortium name="The Broad Institute Genomics Platform"/>
            <consortium name="The Broad Institute Genome Sequencing Center for Infectious Disease"/>
            <person name="Wu L."/>
            <person name="Ma J."/>
        </authorList>
    </citation>
    <scope>NUCLEOTIDE SEQUENCE [LARGE SCALE GENOMIC DNA]</scope>
    <source>
        <strain evidence="3">NBRC 108728</strain>
    </source>
</reference>
<dbReference type="EMBL" id="AP027732">
    <property type="protein sequence ID" value="BDZ48463.1"/>
    <property type="molecule type" value="Genomic_DNA"/>
</dbReference>
<dbReference type="Proteomes" id="UP001321486">
    <property type="component" value="Chromosome"/>
</dbReference>
<dbReference type="InterPro" id="IPR023393">
    <property type="entry name" value="START-like_dom_sf"/>
</dbReference>
<dbReference type="Gene3D" id="3.30.530.20">
    <property type="match status" value="1"/>
</dbReference>
<keyword evidence="3" id="KW-1185">Reference proteome</keyword>
<feature type="region of interest" description="Disordered" evidence="1">
    <location>
        <begin position="1"/>
        <end position="22"/>
    </location>
</feature>
<evidence type="ECO:0000313" key="3">
    <source>
        <dbReference type="Proteomes" id="UP001321486"/>
    </source>
</evidence>
<name>A0ABN6XU43_9MICO</name>
<dbReference type="SUPFAM" id="SSF55961">
    <property type="entry name" value="Bet v1-like"/>
    <property type="match status" value="1"/>
</dbReference>
<sequence length="167" mass="17827">MPTAHPGFPTPNPGAVSIGDRNQGSCERVSRATVEGMTWHVEHVTRTIRATPEAVALVAGDPAQLPRWAAGLSSGIRREGEHWITDSPMGAVEVRFTGPVEAGILDHDVILPDGTTVRNPFRVLSNDDGSEVVFSVFQRDGMSDDEFAADVRAVGDDLARLAGLVES</sequence>
<gene>
    <name evidence="2" type="ORF">GCM10025867_07040</name>
</gene>
<evidence type="ECO:0008006" key="4">
    <source>
        <dbReference type="Google" id="ProtNLM"/>
    </source>
</evidence>
<evidence type="ECO:0000256" key="1">
    <source>
        <dbReference type="SAM" id="MobiDB-lite"/>
    </source>
</evidence>
<evidence type="ECO:0000313" key="2">
    <source>
        <dbReference type="EMBL" id="BDZ48463.1"/>
    </source>
</evidence>
<proteinExistence type="predicted"/>
<accession>A0ABN6XU43</accession>